<protein>
    <submittedName>
        <fullName evidence="2">Ovule protein</fullName>
    </submittedName>
</protein>
<name>A0A0R3R398_9BILA</name>
<evidence type="ECO:0000313" key="2">
    <source>
        <dbReference type="WBParaSite" id="BTMF_0001448801-mRNA-1"/>
    </source>
</evidence>
<feature type="transmembrane region" description="Helical" evidence="1">
    <location>
        <begin position="6"/>
        <end position="25"/>
    </location>
</feature>
<keyword evidence="1" id="KW-0812">Transmembrane</keyword>
<reference evidence="2" key="1">
    <citation type="submission" date="2017-02" db="UniProtKB">
        <authorList>
            <consortium name="WormBaseParasite"/>
        </authorList>
    </citation>
    <scope>IDENTIFICATION</scope>
</reference>
<keyword evidence="1" id="KW-1133">Transmembrane helix</keyword>
<dbReference type="AlphaFoldDB" id="A0A0R3R398"/>
<keyword evidence="1" id="KW-0472">Membrane</keyword>
<evidence type="ECO:0000256" key="1">
    <source>
        <dbReference type="SAM" id="Phobius"/>
    </source>
</evidence>
<dbReference type="WBParaSite" id="BTMF_0001448801-mRNA-1">
    <property type="protein sequence ID" value="BTMF_0001448801-mRNA-1"/>
    <property type="gene ID" value="BTMF_0001448801"/>
</dbReference>
<sequence>LVVSEILSVICISSSSSVIVLLVSFDRTVSMNPVLSVPLCSSPLSRSKESNMLRN</sequence>
<organism evidence="2">
    <name type="scientific">Brugia timori</name>
    <dbReference type="NCBI Taxonomy" id="42155"/>
    <lineage>
        <taxon>Eukaryota</taxon>
        <taxon>Metazoa</taxon>
        <taxon>Ecdysozoa</taxon>
        <taxon>Nematoda</taxon>
        <taxon>Chromadorea</taxon>
        <taxon>Rhabditida</taxon>
        <taxon>Spirurina</taxon>
        <taxon>Spiruromorpha</taxon>
        <taxon>Filarioidea</taxon>
        <taxon>Onchocercidae</taxon>
        <taxon>Brugia</taxon>
    </lineage>
</organism>
<accession>A0A0R3R398</accession>
<proteinExistence type="predicted"/>